<feature type="transmembrane region" description="Helical" evidence="10">
    <location>
        <begin position="375"/>
        <end position="398"/>
    </location>
</feature>
<dbReference type="PANTHER" id="PTHR43630">
    <property type="entry name" value="POLY-BETA-1,6-N-ACETYL-D-GLUCOSAMINE SYNTHASE"/>
    <property type="match status" value="1"/>
</dbReference>
<feature type="transmembrane region" description="Helical" evidence="10">
    <location>
        <begin position="340"/>
        <end position="363"/>
    </location>
</feature>
<keyword evidence="4 10" id="KW-0328">Glycosyltransferase</keyword>
<protein>
    <recommendedName>
        <fullName evidence="9 10">Poly-beta-1,6-N-acetyl-D-glucosamine synthase</fullName>
        <shortName evidence="10">Poly-beta-1,6-GlcNAc synthase</shortName>
        <ecNumber evidence="10">2.4.1.-</ecNumber>
    </recommendedName>
</protein>
<dbReference type="CDD" id="cd06423">
    <property type="entry name" value="CESA_like"/>
    <property type="match status" value="1"/>
</dbReference>
<proteinExistence type="inferred from homology"/>
<dbReference type="Pfam" id="PF13641">
    <property type="entry name" value="Glyco_tranf_2_3"/>
    <property type="match status" value="1"/>
</dbReference>
<evidence type="ECO:0000256" key="10">
    <source>
        <dbReference type="RuleBase" id="RU364028"/>
    </source>
</evidence>
<sequence length="425" mass="49332">MAGGIWVDFPELFSGPYSLITGFVFWYPFIMALFWMAGSLLFLRTKESKKDALDIEEMDWPMISILVPCYNEEDTVEETVRNLAALSYPKKEIILINDGSKDGTDKIIKRLSEEYAMVRAIQLHENRGKANALQVGLFASRSEYLICVDSDALLADTAPYYLIRHFFKGGERLGAVTGSPAIRNRNNLLSRMQLVEYASIIGAIKRTQRLLGKVMTVSGVVVAFRKKALVDVGLWDRDMITEDIAVSWKLQKRFWDVRYEPQAICWMLVPETLSGIWKQRVRWAQGGQEVILRHWKILFSWKQRRMWLIYLEQWISILWAFSWLFVTLLLLFTADTIQERLLWFTLTSFTLVLISLVQLFIALVIDSNYNRVLKYYFWAAWYPAIYWMVNTFVVMAAVPRAISSRLRGGYAVWNSPDRGMKKKAS</sequence>
<dbReference type="KEGG" id="saca:FFV09_16240"/>
<gene>
    <name evidence="11" type="primary">pgaC</name>
    <name evidence="11" type="ORF">FFV09_16240</name>
</gene>
<comment type="similarity">
    <text evidence="2 10">Belongs to the glycosyltransferase 2 family.</text>
</comment>
<evidence type="ECO:0000256" key="8">
    <source>
        <dbReference type="ARBA" id="ARBA00023136"/>
    </source>
</evidence>
<name>A0A4Y6V4J7_SACBS</name>
<evidence type="ECO:0000256" key="4">
    <source>
        <dbReference type="ARBA" id="ARBA00022676"/>
    </source>
</evidence>
<dbReference type="AlphaFoldDB" id="A0A4Y6V4J7"/>
<keyword evidence="7 10" id="KW-1133">Transmembrane helix</keyword>
<comment type="subcellular location">
    <subcellularLocation>
        <location evidence="1 10">Cell membrane</location>
        <topology evidence="1 10">Multi-pass membrane protein</topology>
    </subcellularLocation>
</comment>
<dbReference type="Proteomes" id="UP000316968">
    <property type="component" value="Chromosome"/>
</dbReference>
<dbReference type="GO" id="GO:0008375">
    <property type="term" value="F:acetylglucosaminyltransferase activity"/>
    <property type="evidence" value="ECO:0007669"/>
    <property type="project" value="UniProtKB-UniRule"/>
</dbReference>
<keyword evidence="5 10" id="KW-0808">Transferase</keyword>
<dbReference type="PANTHER" id="PTHR43630:SF1">
    <property type="entry name" value="POLY-BETA-1,6-N-ACETYL-D-GLUCOSAMINE SYNTHASE"/>
    <property type="match status" value="1"/>
</dbReference>
<keyword evidence="8 10" id="KW-0472">Membrane</keyword>
<dbReference type="InterPro" id="IPR023853">
    <property type="entry name" value="PGA_PgaC/IcaA"/>
</dbReference>
<evidence type="ECO:0000313" key="12">
    <source>
        <dbReference type="Proteomes" id="UP000316968"/>
    </source>
</evidence>
<feature type="transmembrane region" description="Helical" evidence="10">
    <location>
        <begin position="20"/>
        <end position="43"/>
    </location>
</feature>
<evidence type="ECO:0000313" key="11">
    <source>
        <dbReference type="EMBL" id="QDH23808.1"/>
    </source>
</evidence>
<evidence type="ECO:0000256" key="7">
    <source>
        <dbReference type="ARBA" id="ARBA00022989"/>
    </source>
</evidence>
<evidence type="ECO:0000256" key="5">
    <source>
        <dbReference type="ARBA" id="ARBA00022679"/>
    </source>
</evidence>
<dbReference type="NCBIfam" id="TIGR03937">
    <property type="entry name" value="PgaC_IcaA"/>
    <property type="match status" value="1"/>
</dbReference>
<evidence type="ECO:0000256" key="9">
    <source>
        <dbReference type="NCBIfam" id="TIGR03937"/>
    </source>
</evidence>
<dbReference type="EC" id="2.4.1.-" evidence="10"/>
<dbReference type="SUPFAM" id="SSF53448">
    <property type="entry name" value="Nucleotide-diphospho-sugar transferases"/>
    <property type="match status" value="1"/>
</dbReference>
<keyword evidence="3 10" id="KW-1003">Cell membrane</keyword>
<dbReference type="GO" id="GO:0043708">
    <property type="term" value="P:cell adhesion involved in biofilm formation"/>
    <property type="evidence" value="ECO:0007669"/>
    <property type="project" value="InterPro"/>
</dbReference>
<evidence type="ECO:0000256" key="1">
    <source>
        <dbReference type="ARBA" id="ARBA00004651"/>
    </source>
</evidence>
<dbReference type="Gene3D" id="3.90.550.10">
    <property type="entry name" value="Spore Coat Polysaccharide Biosynthesis Protein SpsA, Chain A"/>
    <property type="match status" value="1"/>
</dbReference>
<evidence type="ECO:0000256" key="3">
    <source>
        <dbReference type="ARBA" id="ARBA00022475"/>
    </source>
</evidence>
<keyword evidence="6 10" id="KW-0812">Transmembrane</keyword>
<organism evidence="11 12">
    <name type="scientific">Saccharibacillus brassicae</name>
    <dbReference type="NCBI Taxonomy" id="2583377"/>
    <lineage>
        <taxon>Bacteria</taxon>
        <taxon>Bacillati</taxon>
        <taxon>Bacillota</taxon>
        <taxon>Bacilli</taxon>
        <taxon>Bacillales</taxon>
        <taxon>Paenibacillaceae</taxon>
        <taxon>Saccharibacillus</taxon>
    </lineage>
</organism>
<dbReference type="InterPro" id="IPR029044">
    <property type="entry name" value="Nucleotide-diphossugar_trans"/>
</dbReference>
<feature type="transmembrane region" description="Helical" evidence="10">
    <location>
        <begin position="314"/>
        <end position="334"/>
    </location>
</feature>
<dbReference type="EMBL" id="CP041217">
    <property type="protein sequence ID" value="QDH23808.1"/>
    <property type="molecule type" value="Genomic_DNA"/>
</dbReference>
<accession>A0A4Y6V4J7</accession>
<reference evidence="11 12" key="1">
    <citation type="submission" date="2019-06" db="EMBL/GenBank/DDBJ databases">
        <title>Saccharibacillus brassicae sp. nov., an endophytic bacterium isolated from Chinese cabbage seeds (Brassica pekinensis).</title>
        <authorList>
            <person name="Jiang L."/>
            <person name="Lee J."/>
            <person name="Kim S.W."/>
        </authorList>
    </citation>
    <scope>NUCLEOTIDE SEQUENCE [LARGE SCALE GENOMIC DNA]</scope>
    <source>
        <strain evidence="12">KCTC 43072 / ATSA2</strain>
    </source>
</reference>
<dbReference type="GO" id="GO:0005886">
    <property type="term" value="C:plasma membrane"/>
    <property type="evidence" value="ECO:0007669"/>
    <property type="project" value="UniProtKB-SubCell"/>
</dbReference>
<evidence type="ECO:0000256" key="6">
    <source>
        <dbReference type="ARBA" id="ARBA00022692"/>
    </source>
</evidence>
<keyword evidence="12" id="KW-1185">Reference proteome</keyword>
<dbReference type="OrthoDB" id="9766299at2"/>
<evidence type="ECO:0000256" key="2">
    <source>
        <dbReference type="ARBA" id="ARBA00006739"/>
    </source>
</evidence>